<evidence type="ECO:0000313" key="1">
    <source>
        <dbReference type="EMBL" id="CAE7582003.1"/>
    </source>
</evidence>
<dbReference type="EMBL" id="CAJNJA010027665">
    <property type="protein sequence ID" value="CAE7582003.1"/>
    <property type="molecule type" value="Genomic_DNA"/>
</dbReference>
<feature type="non-terminal residue" evidence="1">
    <location>
        <position position="1"/>
    </location>
</feature>
<dbReference type="InterPro" id="IPR027417">
    <property type="entry name" value="P-loop_NTPase"/>
</dbReference>
<dbReference type="OrthoDB" id="435085at2759"/>
<sequence length="453" mass="51080">MNAVPIRQDATDEEKEEATKKAVEQWEKMGRRASWGCEWYKRWFDLVCAAVEKKQRLKAVFFPGQVGYGIPTMEDLSDCEVDLWDGVGCGGSQKSELATANLMQKQHPGWDYEEVDVTAFLKNEFPLGAEVDALHETEAVSRWRKGIVVKQMEKVTKTESGDASTEFVWQIKCDDSGDIFEARQVRHLNVAVEQLLHRDILEPALRQCLADVELRHPTACRLRSGTPALSIGIEIPNVESLLALRDRVLSGDFDRSVNEGLARGAPEFKVKFDKGRLFELYEDSLLGLKELTEHQQVKLKEMEGLDDVHLFAPAGAGKTFVAVQHVLEHLFSHPSACLLYVAPSGNLGLHFIRWLSTRLASRKHHSDPGLVQSRIQQVLSRITLLHSPFQHFQVPSLDGDRILRRVAEPGPEKCDMVVYDESHHIFSLPPEEMSSTLLPSLSAKRRLLLSDES</sequence>
<dbReference type="AlphaFoldDB" id="A0A812UW81"/>
<organism evidence="1 2">
    <name type="scientific">Symbiodinium necroappetens</name>
    <dbReference type="NCBI Taxonomy" id="1628268"/>
    <lineage>
        <taxon>Eukaryota</taxon>
        <taxon>Sar</taxon>
        <taxon>Alveolata</taxon>
        <taxon>Dinophyceae</taxon>
        <taxon>Suessiales</taxon>
        <taxon>Symbiodiniaceae</taxon>
        <taxon>Symbiodinium</taxon>
    </lineage>
</organism>
<name>A0A812UW81_9DINO</name>
<proteinExistence type="predicted"/>
<dbReference type="Gene3D" id="3.40.50.300">
    <property type="entry name" value="P-loop containing nucleotide triphosphate hydrolases"/>
    <property type="match status" value="1"/>
</dbReference>
<gene>
    <name evidence="1" type="ORF">SNEC2469_LOCUS16901</name>
</gene>
<evidence type="ECO:0008006" key="3">
    <source>
        <dbReference type="Google" id="ProtNLM"/>
    </source>
</evidence>
<keyword evidence="2" id="KW-1185">Reference proteome</keyword>
<reference evidence="1" key="1">
    <citation type="submission" date="2021-02" db="EMBL/GenBank/DDBJ databases">
        <authorList>
            <person name="Dougan E. K."/>
            <person name="Rhodes N."/>
            <person name="Thang M."/>
            <person name="Chan C."/>
        </authorList>
    </citation>
    <scope>NUCLEOTIDE SEQUENCE</scope>
</reference>
<dbReference type="Proteomes" id="UP000601435">
    <property type="component" value="Unassembled WGS sequence"/>
</dbReference>
<dbReference type="SUPFAM" id="SSF52540">
    <property type="entry name" value="P-loop containing nucleoside triphosphate hydrolases"/>
    <property type="match status" value="1"/>
</dbReference>
<evidence type="ECO:0000313" key="2">
    <source>
        <dbReference type="Proteomes" id="UP000601435"/>
    </source>
</evidence>
<comment type="caution">
    <text evidence="1">The sequence shown here is derived from an EMBL/GenBank/DDBJ whole genome shotgun (WGS) entry which is preliminary data.</text>
</comment>
<accession>A0A812UW81</accession>
<protein>
    <recommendedName>
        <fullName evidence="3">Helicase ATP-binding domain-containing protein</fullName>
    </recommendedName>
</protein>